<evidence type="ECO:0000256" key="1">
    <source>
        <dbReference type="ARBA" id="ARBA00023125"/>
    </source>
</evidence>
<dbReference type="InterPro" id="IPR036271">
    <property type="entry name" value="Tet_transcr_reg_TetR-rel_C_sf"/>
</dbReference>
<sequence>MSEQSSPAAVRGRPKDPAKRRAILDAAKGLFLSGGFAGTSMDAVAAAAGVSKLTVYSHFYDKATLFSAAIGAKCESQMPLPMFALEEGDSIEAVLKRIGAAFLAMVDSDDSIRLMRLLCAVAPREPEMAELFFEAGPRRTLGEMECLLRRAVELELLQLEDPAAAAEHFFSMLMGCRNTQVLIGCSEPPSEAEIRERVDKVVRFFLRAYEN</sequence>
<dbReference type="InterPro" id="IPR039536">
    <property type="entry name" value="TetR_C_Proteobacteria"/>
</dbReference>
<dbReference type="InterPro" id="IPR001647">
    <property type="entry name" value="HTH_TetR"/>
</dbReference>
<dbReference type="InterPro" id="IPR009057">
    <property type="entry name" value="Homeodomain-like_sf"/>
</dbReference>
<evidence type="ECO:0000256" key="2">
    <source>
        <dbReference type="PROSITE-ProRule" id="PRU00335"/>
    </source>
</evidence>
<proteinExistence type="predicted"/>
<keyword evidence="1 2" id="KW-0238">DNA-binding</keyword>
<gene>
    <name evidence="4" type="ORF">ACFSKX_09725</name>
</gene>
<reference evidence="5" key="1">
    <citation type="journal article" date="2019" name="Int. J. Syst. Evol. Microbiol.">
        <title>The Global Catalogue of Microorganisms (GCM) 10K type strain sequencing project: providing services to taxonomists for standard genome sequencing and annotation.</title>
        <authorList>
            <consortium name="The Broad Institute Genomics Platform"/>
            <consortium name="The Broad Institute Genome Sequencing Center for Infectious Disease"/>
            <person name="Wu L."/>
            <person name="Ma J."/>
        </authorList>
    </citation>
    <scope>NUCLEOTIDE SEQUENCE [LARGE SCALE GENOMIC DNA]</scope>
    <source>
        <strain evidence="5">KCTC 12848</strain>
    </source>
</reference>
<protein>
    <submittedName>
        <fullName evidence="4">TetR/AcrR family transcriptional regulator</fullName>
    </submittedName>
</protein>
<dbReference type="PANTHER" id="PTHR30055:SF146">
    <property type="entry name" value="HTH-TYPE TRANSCRIPTIONAL DUAL REGULATOR CECR"/>
    <property type="match status" value="1"/>
</dbReference>
<dbReference type="EMBL" id="JBHUJD010000010">
    <property type="protein sequence ID" value="MFD2310692.1"/>
    <property type="molecule type" value="Genomic_DNA"/>
</dbReference>
<dbReference type="PROSITE" id="PS50977">
    <property type="entry name" value="HTH_TETR_2"/>
    <property type="match status" value="1"/>
</dbReference>
<feature type="domain" description="HTH tetR-type" evidence="3">
    <location>
        <begin position="17"/>
        <end position="77"/>
    </location>
</feature>
<dbReference type="SUPFAM" id="SSF46689">
    <property type="entry name" value="Homeodomain-like"/>
    <property type="match status" value="1"/>
</dbReference>
<dbReference type="Pfam" id="PF14246">
    <property type="entry name" value="TetR_C_7"/>
    <property type="match status" value="1"/>
</dbReference>
<dbReference type="PRINTS" id="PR00455">
    <property type="entry name" value="HTHTETR"/>
</dbReference>
<organism evidence="4 5">
    <name type="scientific">Microbulbifer halophilus</name>
    <dbReference type="NCBI Taxonomy" id="453963"/>
    <lineage>
        <taxon>Bacteria</taxon>
        <taxon>Pseudomonadati</taxon>
        <taxon>Pseudomonadota</taxon>
        <taxon>Gammaproteobacteria</taxon>
        <taxon>Cellvibrionales</taxon>
        <taxon>Microbulbiferaceae</taxon>
        <taxon>Microbulbifer</taxon>
    </lineage>
</organism>
<keyword evidence="5" id="KW-1185">Reference proteome</keyword>
<name>A0ABW5EBR1_9GAMM</name>
<dbReference type="PANTHER" id="PTHR30055">
    <property type="entry name" value="HTH-TYPE TRANSCRIPTIONAL REGULATOR RUTR"/>
    <property type="match status" value="1"/>
</dbReference>
<dbReference type="Pfam" id="PF00440">
    <property type="entry name" value="TetR_N"/>
    <property type="match status" value="1"/>
</dbReference>
<feature type="DNA-binding region" description="H-T-H motif" evidence="2">
    <location>
        <begin position="40"/>
        <end position="59"/>
    </location>
</feature>
<dbReference type="Proteomes" id="UP001597425">
    <property type="component" value="Unassembled WGS sequence"/>
</dbReference>
<evidence type="ECO:0000313" key="5">
    <source>
        <dbReference type="Proteomes" id="UP001597425"/>
    </source>
</evidence>
<dbReference type="RefSeq" id="WP_265720772.1">
    <property type="nucleotide sequence ID" value="NZ_JAPIVK010000005.1"/>
</dbReference>
<dbReference type="Gene3D" id="1.10.357.10">
    <property type="entry name" value="Tetracycline Repressor, domain 2"/>
    <property type="match status" value="1"/>
</dbReference>
<evidence type="ECO:0000259" key="3">
    <source>
        <dbReference type="PROSITE" id="PS50977"/>
    </source>
</evidence>
<dbReference type="InterPro" id="IPR050109">
    <property type="entry name" value="HTH-type_TetR-like_transc_reg"/>
</dbReference>
<dbReference type="SUPFAM" id="SSF48498">
    <property type="entry name" value="Tetracyclin repressor-like, C-terminal domain"/>
    <property type="match status" value="1"/>
</dbReference>
<accession>A0ABW5EBR1</accession>
<comment type="caution">
    <text evidence="4">The sequence shown here is derived from an EMBL/GenBank/DDBJ whole genome shotgun (WGS) entry which is preliminary data.</text>
</comment>
<evidence type="ECO:0000313" key="4">
    <source>
        <dbReference type="EMBL" id="MFD2310692.1"/>
    </source>
</evidence>